<accession>A0A1D8JEX4</accession>
<protein>
    <recommendedName>
        <fullName evidence="3">Pullulanase</fullName>
    </recommendedName>
</protein>
<dbReference type="Pfam" id="PF20119">
    <property type="entry name" value="DUF6509"/>
    <property type="match status" value="1"/>
</dbReference>
<dbReference type="Proteomes" id="UP000185746">
    <property type="component" value="Chromosome"/>
</dbReference>
<dbReference type="AlphaFoldDB" id="A0A1D8JEX4"/>
<sequence length="96" mass="11165">MEITEYIAEKIVDPTGLISGERYEFRLFVMLNEEDELYTDAGVGVRAILAVDEEQDRLVVAHFFDRATDEPFDFELEEEELSTILTFCKAHYHEAE</sequence>
<organism evidence="1 2">
    <name type="scientific">Sporosarcina ureilytica</name>
    <dbReference type="NCBI Taxonomy" id="298596"/>
    <lineage>
        <taxon>Bacteria</taxon>
        <taxon>Bacillati</taxon>
        <taxon>Bacillota</taxon>
        <taxon>Bacilli</taxon>
        <taxon>Bacillales</taxon>
        <taxon>Caryophanaceae</taxon>
        <taxon>Sporosarcina</taxon>
    </lineage>
</organism>
<reference evidence="1 2" key="1">
    <citation type="submission" date="2016-09" db="EMBL/GenBank/DDBJ databases">
        <title>Complete genome sequence of the Lysinibacillus sphaericus LMG 22257, a specie of Bacillus with ureolytic activity that can effectively biodeposit calcium carbonate.</title>
        <authorList>
            <person name="Yan W."/>
        </authorList>
    </citation>
    <scope>NUCLEOTIDE SEQUENCE [LARGE SCALE GENOMIC DNA]</scope>
    <source>
        <strain evidence="1 2">LMG 22257</strain>
    </source>
</reference>
<keyword evidence="2" id="KW-1185">Reference proteome</keyword>
<gene>
    <name evidence="1" type="ORF">BI350_06725</name>
</gene>
<dbReference type="RefSeq" id="WP_075527391.1">
    <property type="nucleotide sequence ID" value="NZ_CP017560.1"/>
</dbReference>
<proteinExistence type="predicted"/>
<evidence type="ECO:0000313" key="1">
    <source>
        <dbReference type="EMBL" id="AOV07262.1"/>
    </source>
</evidence>
<dbReference type="InterPro" id="IPR045424">
    <property type="entry name" value="DUF6509"/>
</dbReference>
<name>A0A1D8JEX4_9BACL</name>
<dbReference type="KEGG" id="surl:BI350_06725"/>
<dbReference type="EMBL" id="CP017560">
    <property type="protein sequence ID" value="AOV07262.1"/>
    <property type="molecule type" value="Genomic_DNA"/>
</dbReference>
<evidence type="ECO:0008006" key="3">
    <source>
        <dbReference type="Google" id="ProtNLM"/>
    </source>
</evidence>
<evidence type="ECO:0000313" key="2">
    <source>
        <dbReference type="Proteomes" id="UP000185746"/>
    </source>
</evidence>